<gene>
    <name evidence="2" type="ORF">KA717_22300</name>
</gene>
<organism evidence="2">
    <name type="scientific">Woronichinia naegeliana WA131</name>
    <dbReference type="NCBI Taxonomy" id="2824559"/>
    <lineage>
        <taxon>Bacteria</taxon>
        <taxon>Bacillati</taxon>
        <taxon>Cyanobacteriota</taxon>
        <taxon>Cyanophyceae</taxon>
        <taxon>Synechococcales</taxon>
        <taxon>Coelosphaeriaceae</taxon>
        <taxon>Woronichinia</taxon>
    </lineage>
</organism>
<sequence length="353" mass="40006">MSTDPILAAIADLVSLEGGLAELEEEQTLNILLTKNIAKALELPEEVSLSTQIDNPNSLFVTYHSDLLQKFSNLLGTRGLVASLGVQFTGHFKNSGFDKMVLQKIIPHNGLIKFVEAKRQNTPYLWCHVAYTAEADEKRIGMISFFVNGLTGVAPVEIGDALLWQSDRIAIDPQYQPQIISIEELTPIIEKISGNMITENLHHWSAKLARAKARDEERLRAYYGTISSEINRKIMTKQLVDEAKEKEELRLAATEGELERKLADLEQRYAMQIEANLYSAMVIYLPTVHVQCELTRKKAKRMITAIWNPFTKIIEPLRCELSGETIYDFYLDEKEAKMIAPSYWENSGMGKRK</sequence>
<proteinExistence type="predicted"/>
<reference evidence="2" key="1">
    <citation type="submission" date="2021-04" db="EMBL/GenBank/DDBJ databases">
        <title>Genome sequence of Woronichinia naegeliana from Washington state freshwater lake bloom.</title>
        <authorList>
            <person name="Dreher T.W."/>
        </authorList>
    </citation>
    <scope>NUCLEOTIDE SEQUENCE</scope>
    <source>
        <strain evidence="2">WA131</strain>
    </source>
</reference>
<evidence type="ECO:0000256" key="1">
    <source>
        <dbReference type="SAM" id="Coils"/>
    </source>
</evidence>
<feature type="coiled-coil region" evidence="1">
    <location>
        <begin position="244"/>
        <end position="275"/>
    </location>
</feature>
<evidence type="ECO:0000313" key="2">
    <source>
        <dbReference type="EMBL" id="UXE58744.1"/>
    </source>
</evidence>
<name>A0A977KS86_9CYAN</name>
<dbReference type="AlphaFoldDB" id="A0A977KS86"/>
<dbReference type="KEGG" id="wna:KA717_22300"/>
<accession>A0A977KS86</accession>
<dbReference type="Proteomes" id="UP001065613">
    <property type="component" value="Chromosome"/>
</dbReference>
<dbReference type="EMBL" id="CP073041">
    <property type="protein sequence ID" value="UXE58744.1"/>
    <property type="molecule type" value="Genomic_DNA"/>
</dbReference>
<protein>
    <submittedName>
        <fullName evidence="2">Uncharacterized protein</fullName>
    </submittedName>
</protein>
<keyword evidence="1" id="KW-0175">Coiled coil</keyword>